<evidence type="ECO:0000259" key="6">
    <source>
        <dbReference type="Pfam" id="PF06429"/>
    </source>
</evidence>
<dbReference type="InterPro" id="IPR053967">
    <property type="entry name" value="LlgE_F_G-like_D1"/>
</dbReference>
<dbReference type="Pfam" id="PF22692">
    <property type="entry name" value="LlgE_F_G_D1"/>
    <property type="match status" value="1"/>
</dbReference>
<dbReference type="Pfam" id="PF00460">
    <property type="entry name" value="Flg_bb_rod"/>
    <property type="match status" value="1"/>
</dbReference>
<dbReference type="InterPro" id="IPR020013">
    <property type="entry name" value="Flagellar_FlgE/F/G"/>
</dbReference>
<dbReference type="GO" id="GO:0005829">
    <property type="term" value="C:cytosol"/>
    <property type="evidence" value="ECO:0007669"/>
    <property type="project" value="TreeGrafter"/>
</dbReference>
<dbReference type="GO" id="GO:0009425">
    <property type="term" value="C:bacterial-type flagellum basal body"/>
    <property type="evidence" value="ECO:0007669"/>
    <property type="project" value="UniProtKB-SubCell"/>
</dbReference>
<dbReference type="Pfam" id="PF06429">
    <property type="entry name" value="Flg_bbr_C"/>
    <property type="match status" value="1"/>
</dbReference>
<dbReference type="EMBL" id="JFZA02000034">
    <property type="protein sequence ID" value="KFG89140.1"/>
    <property type="molecule type" value="Genomic_DNA"/>
</dbReference>
<dbReference type="InterPro" id="IPR037925">
    <property type="entry name" value="FlgE/F/G-like"/>
</dbReference>
<accession>A0A086P6X2</accession>
<evidence type="ECO:0000256" key="1">
    <source>
        <dbReference type="ARBA" id="ARBA00004117"/>
    </source>
</evidence>
<gene>
    <name evidence="8" type="ORF">BV98_002967</name>
</gene>
<dbReference type="PANTHER" id="PTHR30435:SF1">
    <property type="entry name" value="FLAGELLAR HOOK PROTEIN FLGE"/>
    <property type="match status" value="1"/>
</dbReference>
<comment type="similarity">
    <text evidence="2 4">Belongs to the flagella basal body rod proteins family.</text>
</comment>
<keyword evidence="3 4" id="KW-0975">Bacterial flagellum</keyword>
<dbReference type="InterPro" id="IPR010930">
    <property type="entry name" value="Flg_bb/hook_C_dom"/>
</dbReference>
<proteinExistence type="inferred from homology"/>
<sequence length="287" mass="29620">MSFYISLSGLKAAQTDLATIANNVSNVNSTAFKKSKAVFGDIFAAAPMQTTTQVAGQGARVQGITQQFTQGTIEGTDKTLDLAITGEGFFTVKRTGDSQVSFTRNGALSLTEDRYVVDTTGARVQVIPVDPTTGEPSAALAASLAAGTVTSGDLADLQVPTNWPAGGTGNQLNSVGVGKDGQITGVYADGSTVYLGTTAMAAFNSQDGLRQQGDAHWTSTSASGTPRFGIGNSGLYGSVRSGSLERANVDITEELVALISAQRNFQANSKAIEAANTLSTTIVNMRT</sequence>
<dbReference type="NCBIfam" id="TIGR03506">
    <property type="entry name" value="FlgEFG_subfam"/>
    <property type="match status" value="2"/>
</dbReference>
<dbReference type="OrthoDB" id="8372879at2"/>
<evidence type="ECO:0000256" key="3">
    <source>
        <dbReference type="ARBA" id="ARBA00023143"/>
    </source>
</evidence>
<dbReference type="STRING" id="76947.GCA_002080435_02274"/>
<feature type="domain" description="Flagellar hook protein FlgE/F/G-like D1" evidence="7">
    <location>
        <begin position="83"/>
        <end position="184"/>
    </location>
</feature>
<keyword evidence="8" id="KW-0969">Cilium</keyword>
<comment type="subcellular location">
    <subcellularLocation>
        <location evidence="1 4">Bacterial flagellum basal body</location>
    </subcellularLocation>
</comment>
<evidence type="ECO:0000256" key="2">
    <source>
        <dbReference type="ARBA" id="ARBA00009677"/>
    </source>
</evidence>
<name>A0A086P6X2_SPHHM</name>
<comment type="function">
    <text evidence="4">A flexible structure which links the flagellar filament to the drive apparatus in the basal body.</text>
</comment>
<keyword evidence="8" id="KW-0282">Flagellum</keyword>
<keyword evidence="9" id="KW-1185">Reference proteome</keyword>
<feature type="domain" description="Flagellar basal-body/hook protein C-terminal" evidence="6">
    <location>
        <begin position="241"/>
        <end position="285"/>
    </location>
</feature>
<dbReference type="InterPro" id="IPR001444">
    <property type="entry name" value="Flag_bb_rod_N"/>
</dbReference>
<dbReference type="PROSITE" id="PS00588">
    <property type="entry name" value="FLAGELLA_BB_ROD"/>
    <property type="match status" value="1"/>
</dbReference>
<dbReference type="Proteomes" id="UP000024284">
    <property type="component" value="Unassembled WGS sequence"/>
</dbReference>
<evidence type="ECO:0000313" key="8">
    <source>
        <dbReference type="EMBL" id="KFG89140.1"/>
    </source>
</evidence>
<dbReference type="PANTHER" id="PTHR30435">
    <property type="entry name" value="FLAGELLAR PROTEIN"/>
    <property type="match status" value="1"/>
</dbReference>
<dbReference type="InterPro" id="IPR019776">
    <property type="entry name" value="Flagellar_basal_body_rod_CS"/>
</dbReference>
<evidence type="ECO:0000259" key="7">
    <source>
        <dbReference type="Pfam" id="PF22692"/>
    </source>
</evidence>
<dbReference type="PATRIC" id="fig|1219045.3.peg.3010"/>
<keyword evidence="8" id="KW-0966">Cell projection</keyword>
<dbReference type="eggNOG" id="COG4786">
    <property type="taxonomic scope" value="Bacteria"/>
</dbReference>
<dbReference type="GO" id="GO:0071978">
    <property type="term" value="P:bacterial-type flagellum-dependent swarming motility"/>
    <property type="evidence" value="ECO:0007669"/>
    <property type="project" value="TreeGrafter"/>
</dbReference>
<reference evidence="8" key="1">
    <citation type="submission" date="2014-08" db="EMBL/GenBank/DDBJ databases">
        <title>Draft genome sequences of Sphingobium herbicidovorans.</title>
        <authorList>
            <person name="Gan H.M."/>
            <person name="Gan H.Y."/>
            <person name="Savka M.A."/>
        </authorList>
    </citation>
    <scope>NUCLEOTIDE SEQUENCE [LARGE SCALE GENOMIC DNA]</scope>
    <source>
        <strain evidence="8">NBRC 16415</strain>
    </source>
</reference>
<organism evidence="8 9">
    <name type="scientific">Sphingobium herbicidovorans (strain ATCC 700291 / DSM 11019 / CCUG 56400 / KCTC 2939 / LMG 18315 / NBRC 16415 / MH)</name>
    <name type="common">Sphingomonas herbicidovorans</name>
    <dbReference type="NCBI Taxonomy" id="1219045"/>
    <lineage>
        <taxon>Bacteria</taxon>
        <taxon>Pseudomonadati</taxon>
        <taxon>Pseudomonadota</taxon>
        <taxon>Alphaproteobacteria</taxon>
        <taxon>Sphingomonadales</taxon>
        <taxon>Sphingomonadaceae</taxon>
        <taxon>Sphingobium</taxon>
    </lineage>
</organism>
<comment type="caution">
    <text evidence="8">The sequence shown here is derived from an EMBL/GenBank/DDBJ whole genome shotgun (WGS) entry which is preliminary data.</text>
</comment>
<feature type="domain" description="Flagellar basal body rod protein N-terminal" evidence="5">
    <location>
        <begin position="3"/>
        <end position="31"/>
    </location>
</feature>
<evidence type="ECO:0000256" key="4">
    <source>
        <dbReference type="RuleBase" id="RU362116"/>
    </source>
</evidence>
<dbReference type="GO" id="GO:0009424">
    <property type="term" value="C:bacterial-type flagellum hook"/>
    <property type="evidence" value="ECO:0007669"/>
    <property type="project" value="TreeGrafter"/>
</dbReference>
<evidence type="ECO:0000313" key="9">
    <source>
        <dbReference type="Proteomes" id="UP000024284"/>
    </source>
</evidence>
<evidence type="ECO:0000259" key="5">
    <source>
        <dbReference type="Pfam" id="PF00460"/>
    </source>
</evidence>
<dbReference type="AlphaFoldDB" id="A0A086P6X2"/>
<protein>
    <recommendedName>
        <fullName evidence="4">Flagellar hook protein FlgE</fullName>
    </recommendedName>
</protein>
<dbReference type="RefSeq" id="WP_037467625.1">
    <property type="nucleotide sequence ID" value="NZ_BCZD01000010.1"/>
</dbReference>
<dbReference type="SUPFAM" id="SSF117143">
    <property type="entry name" value="Flagellar hook protein flgE"/>
    <property type="match status" value="1"/>
</dbReference>